<dbReference type="SUPFAM" id="SSF161098">
    <property type="entry name" value="MetI-like"/>
    <property type="match status" value="1"/>
</dbReference>
<dbReference type="PANTHER" id="PTHR30193:SF41">
    <property type="entry name" value="DIACETYLCHITOBIOSE UPTAKE SYSTEM PERMEASE PROTEIN NGCF"/>
    <property type="match status" value="1"/>
</dbReference>
<feature type="transmembrane region" description="Helical" evidence="7">
    <location>
        <begin position="212"/>
        <end position="234"/>
    </location>
</feature>
<comment type="caution">
    <text evidence="9">The sequence shown here is derived from an EMBL/GenBank/DDBJ whole genome shotgun (WGS) entry which is preliminary data.</text>
</comment>
<dbReference type="RefSeq" id="WP_285616679.1">
    <property type="nucleotide sequence ID" value="NZ_BSTJ01000001.1"/>
</dbReference>
<keyword evidence="5 7" id="KW-1133">Transmembrane helix</keyword>
<dbReference type="CDD" id="cd06261">
    <property type="entry name" value="TM_PBP2"/>
    <property type="match status" value="1"/>
</dbReference>
<evidence type="ECO:0000256" key="2">
    <source>
        <dbReference type="ARBA" id="ARBA00022448"/>
    </source>
</evidence>
<feature type="transmembrane region" description="Helical" evidence="7">
    <location>
        <begin position="71"/>
        <end position="92"/>
    </location>
</feature>
<keyword evidence="3" id="KW-1003">Cell membrane</keyword>
<organism evidence="9 10">
    <name type="scientific">Actinoallomurus iriomotensis</name>
    <dbReference type="NCBI Taxonomy" id="478107"/>
    <lineage>
        <taxon>Bacteria</taxon>
        <taxon>Bacillati</taxon>
        <taxon>Actinomycetota</taxon>
        <taxon>Actinomycetes</taxon>
        <taxon>Streptosporangiales</taxon>
        <taxon>Thermomonosporaceae</taxon>
        <taxon>Actinoallomurus</taxon>
    </lineage>
</organism>
<dbReference type="GO" id="GO:0055085">
    <property type="term" value="P:transmembrane transport"/>
    <property type="evidence" value="ECO:0007669"/>
    <property type="project" value="InterPro"/>
</dbReference>
<comment type="subcellular location">
    <subcellularLocation>
        <location evidence="1 7">Cell membrane</location>
        <topology evidence="1 7">Multi-pass membrane protein</topology>
    </subcellularLocation>
</comment>
<dbReference type="InterPro" id="IPR051393">
    <property type="entry name" value="ABC_transporter_permease"/>
</dbReference>
<feature type="transmembrane region" description="Helical" evidence="7">
    <location>
        <begin position="260"/>
        <end position="281"/>
    </location>
</feature>
<feature type="transmembrane region" description="Helical" evidence="7">
    <location>
        <begin position="155"/>
        <end position="175"/>
    </location>
</feature>
<dbReference type="Gene3D" id="1.10.3720.10">
    <property type="entry name" value="MetI-like"/>
    <property type="match status" value="1"/>
</dbReference>
<dbReference type="PANTHER" id="PTHR30193">
    <property type="entry name" value="ABC TRANSPORTER PERMEASE PROTEIN"/>
    <property type="match status" value="1"/>
</dbReference>
<accession>A0A9W6RCX9</accession>
<evidence type="ECO:0000256" key="4">
    <source>
        <dbReference type="ARBA" id="ARBA00022692"/>
    </source>
</evidence>
<dbReference type="InterPro" id="IPR000515">
    <property type="entry name" value="MetI-like"/>
</dbReference>
<keyword evidence="4 7" id="KW-0812">Transmembrane</keyword>
<keyword evidence="2 7" id="KW-0813">Transport</keyword>
<evidence type="ECO:0000256" key="7">
    <source>
        <dbReference type="RuleBase" id="RU363032"/>
    </source>
</evidence>
<evidence type="ECO:0000256" key="1">
    <source>
        <dbReference type="ARBA" id="ARBA00004651"/>
    </source>
</evidence>
<keyword evidence="6 7" id="KW-0472">Membrane</keyword>
<evidence type="ECO:0000313" key="10">
    <source>
        <dbReference type="Proteomes" id="UP001165135"/>
    </source>
</evidence>
<feature type="domain" description="ABC transmembrane type-1" evidence="8">
    <location>
        <begin position="67"/>
        <end position="281"/>
    </location>
</feature>
<dbReference type="GO" id="GO:0005886">
    <property type="term" value="C:plasma membrane"/>
    <property type="evidence" value="ECO:0007669"/>
    <property type="project" value="UniProtKB-SubCell"/>
</dbReference>
<evidence type="ECO:0000256" key="6">
    <source>
        <dbReference type="ARBA" id="ARBA00023136"/>
    </source>
</evidence>
<dbReference type="AlphaFoldDB" id="A0A9W6RCX9"/>
<dbReference type="Pfam" id="PF00528">
    <property type="entry name" value="BPD_transp_1"/>
    <property type="match status" value="1"/>
</dbReference>
<comment type="similarity">
    <text evidence="7">Belongs to the binding-protein-dependent transport system permease family.</text>
</comment>
<protein>
    <submittedName>
        <fullName evidence="9">Sugar ABC transporter permease</fullName>
    </submittedName>
</protein>
<dbReference type="PROSITE" id="PS50928">
    <property type="entry name" value="ABC_TM1"/>
    <property type="match status" value="1"/>
</dbReference>
<evidence type="ECO:0000313" key="9">
    <source>
        <dbReference type="EMBL" id="GLY71757.1"/>
    </source>
</evidence>
<sequence>MFRRSQRRIVIPFLLPALILTGLFFLYPLVRAGIISFEHFSRTGRTSFTGGEQYRKLVDDPSYTRALKNTFLLTFIGACMLFPPAVAVAWALHQKLYGESFFRFVVFAPAVLSTAVVALMWKFIYHPTIGLIDPALRSAGLGALARTWLGDPTTALPAIAFTVVWQGIGIWVVLLSAGFERLPVEVLEAGRVDGAGEWALFRRIMLPMLRDLMRILLVLWVVQSMQSFAFVQIMTRGGPFGSTDVVSTLMYRTAFDQADFGYAAAMGVTLLFVMLALTVIVNKVLKRDVIQY</sequence>
<gene>
    <name evidence="9" type="ORF">Airi01_000240</name>
</gene>
<name>A0A9W6RCX9_9ACTN</name>
<dbReference type="Proteomes" id="UP001165135">
    <property type="component" value="Unassembled WGS sequence"/>
</dbReference>
<evidence type="ECO:0000256" key="3">
    <source>
        <dbReference type="ARBA" id="ARBA00022475"/>
    </source>
</evidence>
<proteinExistence type="inferred from homology"/>
<feature type="transmembrane region" description="Helical" evidence="7">
    <location>
        <begin position="104"/>
        <end position="124"/>
    </location>
</feature>
<dbReference type="InterPro" id="IPR035906">
    <property type="entry name" value="MetI-like_sf"/>
</dbReference>
<evidence type="ECO:0000259" key="8">
    <source>
        <dbReference type="PROSITE" id="PS50928"/>
    </source>
</evidence>
<evidence type="ECO:0000256" key="5">
    <source>
        <dbReference type="ARBA" id="ARBA00022989"/>
    </source>
</evidence>
<dbReference type="EMBL" id="BSTJ01000001">
    <property type="protein sequence ID" value="GLY71757.1"/>
    <property type="molecule type" value="Genomic_DNA"/>
</dbReference>
<reference evidence="9" key="1">
    <citation type="submission" date="2023-03" db="EMBL/GenBank/DDBJ databases">
        <title>Actinoallomurus iriomotensis NBRC 103681.</title>
        <authorList>
            <person name="Ichikawa N."/>
            <person name="Sato H."/>
            <person name="Tonouchi N."/>
        </authorList>
    </citation>
    <scope>NUCLEOTIDE SEQUENCE</scope>
    <source>
        <strain evidence="9">NBRC 103681</strain>
    </source>
</reference>